<dbReference type="InterPro" id="IPR038084">
    <property type="entry name" value="PduO/GlcC-like_sf"/>
</dbReference>
<dbReference type="InterPro" id="IPR052517">
    <property type="entry name" value="GlcG_carb_metab_protein"/>
</dbReference>
<dbReference type="Gene3D" id="3.30.450.150">
    <property type="entry name" value="Haem-degrading domain"/>
    <property type="match status" value="1"/>
</dbReference>
<accession>A0A381VPQ7</accession>
<evidence type="ECO:0008006" key="2">
    <source>
        <dbReference type="Google" id="ProtNLM"/>
    </source>
</evidence>
<dbReference type="PANTHER" id="PTHR34309">
    <property type="entry name" value="SLR1406 PROTEIN"/>
    <property type="match status" value="1"/>
</dbReference>
<proteinExistence type="predicted"/>
<evidence type="ECO:0000313" key="1">
    <source>
        <dbReference type="EMBL" id="SVA42279.1"/>
    </source>
</evidence>
<organism evidence="1">
    <name type="scientific">marine metagenome</name>
    <dbReference type="NCBI Taxonomy" id="408172"/>
    <lineage>
        <taxon>unclassified sequences</taxon>
        <taxon>metagenomes</taxon>
        <taxon>ecological metagenomes</taxon>
    </lineage>
</organism>
<dbReference type="PANTHER" id="PTHR34309:SF10">
    <property type="entry name" value="SLR1406 PROTEIN"/>
    <property type="match status" value="1"/>
</dbReference>
<name>A0A381VPQ7_9ZZZZ</name>
<dbReference type="InterPro" id="IPR005624">
    <property type="entry name" value="PduO/GlcC-like"/>
</dbReference>
<sequence>MRKVYSSLNLSQGRQIVLTALATGRDANLAPLTVAVLDVGGHVVCLEREDGSGIMRADIAIAKAWGALGMGMSSREIRDRLQDKPAFLGALASASQGRFGPVPGGVLACNDKGEVIGAVGISGDVSDQDEFCAIKGIKAAG</sequence>
<protein>
    <recommendedName>
        <fullName evidence="2">GlcG protein</fullName>
    </recommendedName>
</protein>
<dbReference type="Pfam" id="PF03928">
    <property type="entry name" value="HbpS-like"/>
    <property type="match status" value="1"/>
</dbReference>
<dbReference type="AlphaFoldDB" id="A0A381VPQ7"/>
<reference evidence="1" key="1">
    <citation type="submission" date="2018-05" db="EMBL/GenBank/DDBJ databases">
        <authorList>
            <person name="Lanie J.A."/>
            <person name="Ng W.-L."/>
            <person name="Kazmierczak K.M."/>
            <person name="Andrzejewski T.M."/>
            <person name="Davidsen T.M."/>
            <person name="Wayne K.J."/>
            <person name="Tettelin H."/>
            <person name="Glass J.I."/>
            <person name="Rusch D."/>
            <person name="Podicherti R."/>
            <person name="Tsui H.-C.T."/>
            <person name="Winkler M.E."/>
        </authorList>
    </citation>
    <scope>NUCLEOTIDE SEQUENCE</scope>
</reference>
<dbReference type="SUPFAM" id="SSF143744">
    <property type="entry name" value="GlcG-like"/>
    <property type="match status" value="1"/>
</dbReference>
<dbReference type="EMBL" id="UINC01009425">
    <property type="protein sequence ID" value="SVA42279.1"/>
    <property type="molecule type" value="Genomic_DNA"/>
</dbReference>
<gene>
    <name evidence="1" type="ORF">METZ01_LOCUS95133</name>
</gene>
<feature type="non-terminal residue" evidence="1">
    <location>
        <position position="141"/>
    </location>
</feature>